<evidence type="ECO:0000256" key="1">
    <source>
        <dbReference type="ARBA" id="ARBA00022598"/>
    </source>
</evidence>
<name>A0A3D9UKX1_9GAMM</name>
<organism evidence="6 7">
    <name type="scientific">Xenorhabdus cabanillasii</name>
    <dbReference type="NCBI Taxonomy" id="351673"/>
    <lineage>
        <taxon>Bacteria</taxon>
        <taxon>Pseudomonadati</taxon>
        <taxon>Pseudomonadota</taxon>
        <taxon>Gammaproteobacteria</taxon>
        <taxon>Enterobacterales</taxon>
        <taxon>Morganellaceae</taxon>
        <taxon>Xenorhabdus</taxon>
    </lineage>
</organism>
<dbReference type="RefSeq" id="WP_115827228.1">
    <property type="nucleotide sequence ID" value="NZ_QTUB01000001.1"/>
</dbReference>
<keyword evidence="2 4" id="KW-0547">Nucleotide-binding</keyword>
<dbReference type="GO" id="GO:0016874">
    <property type="term" value="F:ligase activity"/>
    <property type="evidence" value="ECO:0007669"/>
    <property type="project" value="UniProtKB-KW"/>
</dbReference>
<evidence type="ECO:0000313" key="7">
    <source>
        <dbReference type="Proteomes" id="UP000256294"/>
    </source>
</evidence>
<evidence type="ECO:0000256" key="3">
    <source>
        <dbReference type="ARBA" id="ARBA00022840"/>
    </source>
</evidence>
<dbReference type="Pfam" id="PF13535">
    <property type="entry name" value="ATP-grasp_4"/>
    <property type="match status" value="1"/>
</dbReference>
<evidence type="ECO:0000256" key="4">
    <source>
        <dbReference type="PROSITE-ProRule" id="PRU00409"/>
    </source>
</evidence>
<dbReference type="EMBL" id="QTUB01000001">
    <property type="protein sequence ID" value="REF28580.1"/>
    <property type="molecule type" value="Genomic_DNA"/>
</dbReference>
<dbReference type="InterPro" id="IPR011761">
    <property type="entry name" value="ATP-grasp"/>
</dbReference>
<dbReference type="AlphaFoldDB" id="A0A3D9UKX1"/>
<feature type="domain" description="ATP-grasp" evidence="5">
    <location>
        <begin position="128"/>
        <end position="349"/>
    </location>
</feature>
<dbReference type="InterPro" id="IPR052032">
    <property type="entry name" value="ATP-dep_AA_Ligase"/>
</dbReference>
<comment type="caution">
    <text evidence="6">The sequence shown here is derived from an EMBL/GenBank/DDBJ whole genome shotgun (WGS) entry which is preliminary data.</text>
</comment>
<dbReference type="SUPFAM" id="SSF56059">
    <property type="entry name" value="Glutathione synthetase ATP-binding domain-like"/>
    <property type="match status" value="1"/>
</dbReference>
<accession>A0A3D9UKX1</accession>
<dbReference type="PROSITE" id="PS50975">
    <property type="entry name" value="ATP_GRASP"/>
    <property type="match status" value="1"/>
</dbReference>
<reference evidence="6 7" key="1">
    <citation type="submission" date="2018-08" db="EMBL/GenBank/DDBJ databases">
        <title>Genomic Encyclopedia of Archaeal and Bacterial Type Strains, Phase II (KMG-II): from individual species to whole genera.</title>
        <authorList>
            <person name="Goeker M."/>
        </authorList>
    </citation>
    <scope>NUCLEOTIDE SEQUENCE [LARGE SCALE GENOMIC DNA]</scope>
    <source>
        <strain evidence="6 7">DSM 17905</strain>
    </source>
</reference>
<evidence type="ECO:0000313" key="6">
    <source>
        <dbReference type="EMBL" id="REF28580.1"/>
    </source>
</evidence>
<dbReference type="GO" id="GO:0046872">
    <property type="term" value="F:metal ion binding"/>
    <property type="evidence" value="ECO:0007669"/>
    <property type="project" value="InterPro"/>
</dbReference>
<protein>
    <submittedName>
        <fullName evidence="6">ATP-grasp domain-containing protein</fullName>
    </submittedName>
</protein>
<evidence type="ECO:0000256" key="2">
    <source>
        <dbReference type="ARBA" id="ARBA00022741"/>
    </source>
</evidence>
<keyword evidence="1" id="KW-0436">Ligase</keyword>
<keyword evidence="7" id="KW-1185">Reference proteome</keyword>
<evidence type="ECO:0000259" key="5">
    <source>
        <dbReference type="PROSITE" id="PS50975"/>
    </source>
</evidence>
<dbReference type="GO" id="GO:0005524">
    <property type="term" value="F:ATP binding"/>
    <property type="evidence" value="ECO:0007669"/>
    <property type="project" value="UniProtKB-UniRule"/>
</dbReference>
<keyword evidence="3 4" id="KW-0067">ATP-binding</keyword>
<dbReference type="PANTHER" id="PTHR43585">
    <property type="entry name" value="FUMIPYRROLE BIOSYNTHESIS PROTEIN C"/>
    <property type="match status" value="1"/>
</dbReference>
<proteinExistence type="predicted"/>
<dbReference type="InterPro" id="IPR005479">
    <property type="entry name" value="CPAse_ATP-bd"/>
</dbReference>
<dbReference type="PANTHER" id="PTHR43585:SF2">
    <property type="entry name" value="ATP-GRASP ENZYME FSQD"/>
    <property type="match status" value="1"/>
</dbReference>
<dbReference type="Gene3D" id="3.30.470.20">
    <property type="entry name" value="ATP-grasp fold, B domain"/>
    <property type="match status" value="1"/>
</dbReference>
<dbReference type="PROSITE" id="PS00867">
    <property type="entry name" value="CPSASE_2"/>
    <property type="match status" value="1"/>
</dbReference>
<gene>
    <name evidence="6" type="ORF">BDD26_3512</name>
</gene>
<dbReference type="Proteomes" id="UP000256294">
    <property type="component" value="Unassembled WGS sequence"/>
</dbReference>
<sequence length="453" mass="51007">MKPNAILFVDVDEAEVARYTYREPHFVAAKKMGLFCLTVAHKRRQNTERLFTDSDEVFLLESLSFESLQDCVTRLQQSYNLCAIFCHAGHASASGQMGCIVAEICQKIGLLYTSPASIATCNNKFLMRQALQKHGIRTIRHALCNSEKELYKQANRIGYPVMAKPPFGASSAFIKKCYNWFELQAHYQTFTAYYKHSASVDFLGNTQTYSTPEGTKYLNQPGQSMLLEEYIQGIEGTVECAITQDTVHPVLINEKLILTEKDNTVLENLLIAPPVSFTASEQEQIRNYAIACIQAVGLNHAIAHLEFRMTADGPVVIEINPRLGGLFVNSAFRDLAGLDPYQLYLSILLQEKDIDTQIIQGQKQAATAKQHYSMIVMYPENSGHFLGIKNIEYIKNNPHVIECLSQPAGYDINAETEEHYLFRCWAKVNDASHAHTLHNEMIENVKPIVIPLS</sequence>